<keyword evidence="3" id="KW-1185">Reference proteome</keyword>
<sequence>MDLAYLVYKNNKNIFKTIMAREHDELICKTENVIVKKKFTMNYNCFSNSYVLYFSNMKISMHIHNKNKLILTSNENDEKEILEFNNQVVIGGIENIVLLLSILVNKFKNKINKFSVYNIFSMQTSDVVVENECKFKFNNIGVCKVIYVNMTFMGFNIVLNSDDEIIYAIDPFNGYEIVNNKCSAKRIKKAIIGVFSKREDKIIEETLDFKDIMGSLTKPKDFSSEKTYTGVLILSGSGSLDRDGNSGDLIWNNMKDIAWFLSEKGLITYRYDDKICSNIGISDLYNDAEIAYKMLKGLDFLKDIFIVAHSQGCLLASMLAKKFSEISEIILMAPQGKETEEFLMEQYRTFSLHKDKTEFEIKEFYYMLRNNNIYNTKNKYYIKYKNNLKRYQELINLEVCNLYRSVKCSVLLLHGEDDYQITLDHTLNLEKIIKENGVNVKRKTYENLDHFFMKSSLKYYGDYGNYSRVISKGVLYDILNDINMHEGGR</sequence>
<evidence type="ECO:0000259" key="1">
    <source>
        <dbReference type="Pfam" id="PF00326"/>
    </source>
</evidence>
<accession>A0ABW8TEZ4</accession>
<dbReference type="EMBL" id="JBJIAA010000006">
    <property type="protein sequence ID" value="MFL0250545.1"/>
    <property type="molecule type" value="Genomic_DNA"/>
</dbReference>
<dbReference type="PANTHER" id="PTHR43265:SF1">
    <property type="entry name" value="ESTERASE ESTD"/>
    <property type="match status" value="1"/>
</dbReference>
<dbReference type="Proteomes" id="UP001623592">
    <property type="component" value="Unassembled WGS sequence"/>
</dbReference>
<dbReference type="InterPro" id="IPR053145">
    <property type="entry name" value="AB_hydrolase_Est10"/>
</dbReference>
<dbReference type="PANTHER" id="PTHR43265">
    <property type="entry name" value="ESTERASE ESTD"/>
    <property type="match status" value="1"/>
</dbReference>
<evidence type="ECO:0000313" key="2">
    <source>
        <dbReference type="EMBL" id="MFL0250545.1"/>
    </source>
</evidence>
<name>A0ABW8TEZ4_9CLOT</name>
<dbReference type="InterPro" id="IPR029058">
    <property type="entry name" value="AB_hydrolase_fold"/>
</dbReference>
<protein>
    <submittedName>
        <fullName evidence="2">Prolyl oligopeptidase family serine peptidase</fullName>
    </submittedName>
</protein>
<dbReference type="SUPFAM" id="SSF53474">
    <property type="entry name" value="alpha/beta-Hydrolases"/>
    <property type="match status" value="1"/>
</dbReference>
<dbReference type="Pfam" id="PF00326">
    <property type="entry name" value="Peptidase_S9"/>
    <property type="match status" value="1"/>
</dbReference>
<organism evidence="2 3">
    <name type="scientific">Clostridium neuense</name>
    <dbReference type="NCBI Taxonomy" id="1728934"/>
    <lineage>
        <taxon>Bacteria</taxon>
        <taxon>Bacillati</taxon>
        <taxon>Bacillota</taxon>
        <taxon>Clostridia</taxon>
        <taxon>Eubacteriales</taxon>
        <taxon>Clostridiaceae</taxon>
        <taxon>Clostridium</taxon>
    </lineage>
</organism>
<evidence type="ECO:0000313" key="3">
    <source>
        <dbReference type="Proteomes" id="UP001623592"/>
    </source>
</evidence>
<dbReference type="InterPro" id="IPR001375">
    <property type="entry name" value="Peptidase_S9_cat"/>
</dbReference>
<gene>
    <name evidence="2" type="ORF">ACJDT4_08945</name>
</gene>
<comment type="caution">
    <text evidence="2">The sequence shown here is derived from an EMBL/GenBank/DDBJ whole genome shotgun (WGS) entry which is preliminary data.</text>
</comment>
<proteinExistence type="predicted"/>
<feature type="domain" description="Peptidase S9 prolyl oligopeptidase catalytic" evidence="1">
    <location>
        <begin position="366"/>
        <end position="458"/>
    </location>
</feature>
<reference evidence="2 3" key="1">
    <citation type="submission" date="2024-11" db="EMBL/GenBank/DDBJ databases">
        <authorList>
            <person name="Heng Y.C."/>
            <person name="Lim A.C.H."/>
            <person name="Lee J.K.Y."/>
            <person name="Kittelmann S."/>
        </authorList>
    </citation>
    <scope>NUCLEOTIDE SEQUENCE [LARGE SCALE GENOMIC DNA]</scope>
    <source>
        <strain evidence="2 3">WILCCON 0114</strain>
    </source>
</reference>
<dbReference type="RefSeq" id="WP_406787210.1">
    <property type="nucleotide sequence ID" value="NZ_JBJIAA010000006.1"/>
</dbReference>
<dbReference type="Gene3D" id="3.40.50.1820">
    <property type="entry name" value="alpha/beta hydrolase"/>
    <property type="match status" value="1"/>
</dbReference>